<reference evidence="2" key="1">
    <citation type="submission" date="2015-06" db="EMBL/GenBank/DDBJ databases">
        <authorList>
            <person name="Radhakrishnan Rajesh"/>
            <person name="Underwood Anthony"/>
            <person name="Al-Shahib Ali"/>
        </authorList>
    </citation>
    <scope>NUCLEOTIDE SEQUENCE [LARGE SCALE GENOMIC DNA]</scope>
    <source>
        <strain evidence="2">P19_London_7_VIM_2_05_10</strain>
    </source>
</reference>
<organism evidence="1 2">
    <name type="scientific">Pseudomonas aeruginosa</name>
    <dbReference type="NCBI Taxonomy" id="287"/>
    <lineage>
        <taxon>Bacteria</taxon>
        <taxon>Pseudomonadati</taxon>
        <taxon>Pseudomonadota</taxon>
        <taxon>Gammaproteobacteria</taxon>
        <taxon>Pseudomonadales</taxon>
        <taxon>Pseudomonadaceae</taxon>
        <taxon>Pseudomonas</taxon>
    </lineage>
</organism>
<evidence type="ECO:0008006" key="3">
    <source>
        <dbReference type="Google" id="ProtNLM"/>
    </source>
</evidence>
<name>A0A9P1R738_PSEAI</name>
<dbReference type="AlphaFoldDB" id="A0A9P1R738"/>
<proteinExistence type="predicted"/>
<dbReference type="EMBL" id="CVVU01000217">
    <property type="protein sequence ID" value="CRP34342.1"/>
    <property type="molecule type" value="Genomic_DNA"/>
</dbReference>
<sequence>MEDQRRAALDNEKTIGDLSQQLAQAGLKGKELAEAGAQSRLNPFATPEQVAQVRALAAALYEAQQVEANKQLLGQMDPIAGEDQRYQTELENLKKLNEAKLLEDQRYLELKTQAEQQHDATMKQLEEERFRRQAAGNEMIMATLDQVQQAGTNALTGLITGANNGADAMRQLAGAMLNQVVGALVKVGIEQAKNFIMGQAQQAAAATTAAATGAAMASAYAPAAAAASVASFGGAATAGLTAMAAAIPAMLGMFAGGRQYGGPVGAGGMYRINENGAPEVFQAANGRQYMLPNTRGEVISNGDASAQGSPQISLQIINNGPPVSATSAMDGNNLRVTLDAVEQDFANKVSSGQGLYPKAIEGAYGFKRAGR</sequence>
<gene>
    <name evidence="1" type="ORF">PAERUG_P19_London_7_VIM_2_05_10_04163</name>
</gene>
<evidence type="ECO:0000313" key="2">
    <source>
        <dbReference type="Proteomes" id="UP000045039"/>
    </source>
</evidence>
<comment type="caution">
    <text evidence="1">The sequence shown here is derived from an EMBL/GenBank/DDBJ whole genome shotgun (WGS) entry which is preliminary data.</text>
</comment>
<protein>
    <recommendedName>
        <fullName evidence="3">Tail tape measure protein</fullName>
    </recommendedName>
</protein>
<dbReference type="Proteomes" id="UP000045039">
    <property type="component" value="Unassembled WGS sequence"/>
</dbReference>
<evidence type="ECO:0000313" key="1">
    <source>
        <dbReference type="EMBL" id="CRP34342.1"/>
    </source>
</evidence>
<accession>A0A9P1R738</accession>